<feature type="compositionally biased region" description="Basic and acidic residues" evidence="1">
    <location>
        <begin position="977"/>
        <end position="986"/>
    </location>
</feature>
<keyword evidence="4" id="KW-1185">Reference proteome</keyword>
<dbReference type="PANTHER" id="PTHR11319:SF35">
    <property type="entry name" value="OUTER MEMBRANE PROTEIN PMPC-RELATED"/>
    <property type="match status" value="1"/>
</dbReference>
<feature type="region of interest" description="Disordered" evidence="1">
    <location>
        <begin position="962"/>
        <end position="1005"/>
    </location>
</feature>
<comment type="caution">
    <text evidence="3">The sequence shown here is derived from an EMBL/GenBank/DDBJ whole genome shotgun (WGS) entry which is preliminary data.</text>
</comment>
<gene>
    <name evidence="3" type="ORF">CYMTET_30835</name>
</gene>
<protein>
    <submittedName>
        <fullName evidence="3">Uncharacterized protein</fullName>
    </submittedName>
</protein>
<dbReference type="InterPro" id="IPR018247">
    <property type="entry name" value="EF_Hand_1_Ca_BS"/>
</dbReference>
<keyword evidence="2" id="KW-1133">Transmembrane helix</keyword>
<feature type="transmembrane region" description="Helical" evidence="2">
    <location>
        <begin position="2276"/>
        <end position="2298"/>
    </location>
</feature>
<dbReference type="InterPro" id="IPR006626">
    <property type="entry name" value="PbH1"/>
</dbReference>
<feature type="transmembrane region" description="Helical" evidence="2">
    <location>
        <begin position="2078"/>
        <end position="2106"/>
    </location>
</feature>
<dbReference type="PANTHER" id="PTHR11319">
    <property type="entry name" value="G PROTEIN-COUPLED RECEPTOR-RELATED"/>
    <property type="match status" value="1"/>
</dbReference>
<reference evidence="3 4" key="1">
    <citation type="journal article" date="2015" name="Genome Biol. Evol.">
        <title>Comparative Genomics of a Bacterivorous Green Alga Reveals Evolutionary Causalities and Consequences of Phago-Mixotrophic Mode of Nutrition.</title>
        <authorList>
            <person name="Burns J.A."/>
            <person name="Paasch A."/>
            <person name="Narechania A."/>
            <person name="Kim E."/>
        </authorList>
    </citation>
    <scope>NUCLEOTIDE SEQUENCE [LARGE SCALE GENOMIC DNA]</scope>
    <source>
        <strain evidence="3 4">PLY_AMNH</strain>
    </source>
</reference>
<sequence>MAVAASHYGRLHKRIRHPVWIVSTVIVLSATSVLASKLEEEGYFSSRRGTARSGLELSMLAFSTMDTDDNKCIDEQEYAIVLAQYQELIREVAGASQLPKNVTGRHPADAPRHHKVVNADLEARTAAGPSNPPPWQNQSPDRRRRVLSAGNSCAGVNVTFRTVTKGHAYEISWYIDDDCKAGTLYGTSFASFAVRDTFCCRNTTVADVRCLDSYGDGWHGAYLETTSVSTILLRTSVQLTAALTEVARPLTINGSCPNATGQRCIVDAAYRARLFDVAEGGSLRLEGLTLCGGYSAERGGGVQLAALAALHLERCVLRGCRAGSYGGGVYSYGGDVALSRSRLEGNFAEKDGGAVFANAPAVIQLTGGTSIFNNSCEDDGGGAALSGSVHLSERSAVTENAAVDHGGGIYAQSGSRVTLDASDVAENRAKRLEMDVGLGGGLVAYQDTEVVVRNGSAITRNTASKGGGMYLRLRSTADIRDSKVAYNNATVMGGGLCGEDNATVDVAHAVISNNSVRTQHRYNSVSGGGLFGNASVIRVTHTSLAGNALEIDNELNSDHATMGGAICAVETQLSVADSALLGNSARGFHREPRPPGHDVGLVKGGHGGGVAGIAGAIVIERSVISFGFAGEGGGVYSTAYSRVQGGTCESHGLGHITRALECGLMRHGVEGVEEEVVMTARAGYPLGCFLQRGMEEQELLVVNEGGAGGCSSELQCFCRGVGTLLVTATQVVENEASLSGGGLWVDFALNLSAHSVVSENHAAQVGGGVYAYNYTAITLQNRSEVVGNTAVSYRNLGGIYGETGVTVSVDNDSYVDSYTLVAAPPLPPPPPPPPLPPPLPASPSAPPVQVTNGTAVIMDPEPTYATAQLASVLEDPTVHTVLLLVNITLTASLPALAGRALTISGACGAGPCLVSGAGAFRPFTVLAGGQLRAPGQHIPAGVLRGTPRGVYANGSTVTLSGASWRDAPRGSVGGLSRRGEPHRRGDADDDGERDGKQHGNGAGGEIRVRGRLHCSGLNARTDNVRVLAGSEVRGNSAARNGGGIYIHRTCVLSVEASSVTGNVAGSGGEGGNGGGVAVSAATLTISGASAVSFNWARGEFGFELENMDYGRGGGIYSDGGRTIAVDSALASNVADSRGGGIATSSGLNVWMELTTAAVTGNYAGLRGGGIFIFSLVDGMDRGFELYGSVVARNEGARDGGGVWCDGFNATVIDSAVMNNTARKDGGGVWIADATWRVTNASFEGNTAAEAGGGLHLQQASLWMRLGRVRGNRAATGGGVSHVQDSEVEIHASELCGARLNGIGKGGGLALGSDSTLKMLGALVSRNTAYAAGGLLLETGTAFEMGETEVAENEASLGGGAWLDSGAHGAVRRCRFVANTAALDGGGIGLVGGEEGGARLELEEVVFEQQWAARGGGVFLGAMAVPAERISMHRLGFEYNEAVGENIFWIHDANMSDADQPECLGCTHVPANASLLATSPVAFDIVQDGVKVSGGGVGTQSGALLAPPLTYRAIDFYGNLTSLGSASGFVVVTSDTATLRGQTTAEYDPQLGAEVSMLTVTGEPGQGFSLVFSPSQEQWAQVVLPVTLVACAVGEQYIDEAGAQRCKKCGEGSIKFSNSTAPCASCTEMDLHEDALDCLGGSQFVLQDGYWMPQGWIAEQCTTAAGATSTAEECGAEMVLQQVYACAIPSRCESEEPHASAGNLSNLFDTALCAHGSRRDTVLCAGCDIHFFVGVDDQCTECPDAASTLTTAAGCLLGLVLLVAAARAGLHGYLGNSELQAQLLSARILAQLRGPDKSGILLSVLIGHIQIMAQTLTLFPANIVPDNYERFLGATEPFNLSVFSWLPVSCLTTALGMSYRVETYYWTLAFYASLPVLFSIPIVMSVLRARRLAAVEKGNALRPKIARLASVMSAPGAECSAMTELSLAATWAGGAVDEDTPALVRAVIDQGKETGQEDDAEARSSMTVVNPILRTLSEAQQDLPIGRSSSVNPRLLVRSESATATDRRRQERARTIRMEVEEGAMEAVTGLAGFAMMYAQPACATQMFSHFNCQEVHSEEGDYWLEMDHQVECYTFRWYIFRLVALLTIVIYILGLPVVLAVAPYVLRKYKRMRVKQSGAIIYVDQGGLQQDPDDPPEAFFMAEQATGRRVALEAQYEEKEGQRVVMTALHHPEAKLLLQYHLMPFKEHYFYWAAYDMGRKLAQTSVVLLVQEVDSQYDLLYSACLTTIALALHAQTRPYKIHIVNIFQTFVLVSQTLTISMLMGQRYASSDFGSSVVGIVAVILQVLLTGTMFAIIAVDMVRANWPTLAFLARTAADTAAVALRRAVACIHRRKHDTGHTAPKPIVARAGALVRVDTGAREEERTEADAAHL</sequence>
<name>A0AAE0KTJ2_9CHLO</name>
<feature type="region of interest" description="Disordered" evidence="1">
    <location>
        <begin position="123"/>
        <end position="143"/>
    </location>
</feature>
<feature type="transmembrane region" description="Helical" evidence="2">
    <location>
        <begin position="2243"/>
        <end position="2264"/>
    </location>
</feature>
<feature type="compositionally biased region" description="Pro residues" evidence="1">
    <location>
        <begin position="825"/>
        <end position="846"/>
    </location>
</feature>
<dbReference type="SMART" id="SM00710">
    <property type="entry name" value="PbH1"/>
    <property type="match status" value="10"/>
</dbReference>
<accession>A0AAE0KTJ2</accession>
<keyword evidence="2" id="KW-0812">Transmembrane</keyword>
<feature type="transmembrane region" description="Helical" evidence="2">
    <location>
        <begin position="1863"/>
        <end position="1886"/>
    </location>
</feature>
<keyword evidence="2" id="KW-0472">Membrane</keyword>
<evidence type="ECO:0000313" key="4">
    <source>
        <dbReference type="Proteomes" id="UP001190700"/>
    </source>
</evidence>
<dbReference type="Proteomes" id="UP001190700">
    <property type="component" value="Unassembled WGS sequence"/>
</dbReference>
<evidence type="ECO:0000256" key="2">
    <source>
        <dbReference type="SAM" id="Phobius"/>
    </source>
</evidence>
<dbReference type="PROSITE" id="PS00018">
    <property type="entry name" value="EF_HAND_1"/>
    <property type="match status" value="1"/>
</dbReference>
<proteinExistence type="predicted"/>
<dbReference type="EMBL" id="LGRX02018031">
    <property type="protein sequence ID" value="KAK3260193.1"/>
    <property type="molecule type" value="Genomic_DNA"/>
</dbReference>
<feature type="region of interest" description="Disordered" evidence="1">
    <location>
        <begin position="825"/>
        <end position="847"/>
    </location>
</feature>
<evidence type="ECO:0000256" key="1">
    <source>
        <dbReference type="SAM" id="MobiDB-lite"/>
    </source>
</evidence>
<evidence type="ECO:0000313" key="3">
    <source>
        <dbReference type="EMBL" id="KAK3260193.1"/>
    </source>
</evidence>
<organism evidence="3 4">
    <name type="scientific">Cymbomonas tetramitiformis</name>
    <dbReference type="NCBI Taxonomy" id="36881"/>
    <lineage>
        <taxon>Eukaryota</taxon>
        <taxon>Viridiplantae</taxon>
        <taxon>Chlorophyta</taxon>
        <taxon>Pyramimonadophyceae</taxon>
        <taxon>Pyramimonadales</taxon>
        <taxon>Pyramimonadaceae</taxon>
        <taxon>Cymbomonas</taxon>
    </lineage>
</organism>
<dbReference type="SUPFAM" id="SSF51126">
    <property type="entry name" value="Pectin lyase-like"/>
    <property type="match status" value="2"/>
</dbReference>
<dbReference type="InterPro" id="IPR011050">
    <property type="entry name" value="Pectin_lyase_fold/virulence"/>
</dbReference>